<protein>
    <recommendedName>
        <fullName evidence="8">WRKY domain-containing protein</fullName>
    </recommendedName>
</protein>
<dbReference type="InterPro" id="IPR036576">
    <property type="entry name" value="WRKY_dom_sf"/>
</dbReference>
<dbReference type="SUPFAM" id="SSF118290">
    <property type="entry name" value="WRKY DNA-binding domain"/>
    <property type="match status" value="2"/>
</dbReference>
<evidence type="ECO:0000313" key="10">
    <source>
        <dbReference type="Proteomes" id="UP000316621"/>
    </source>
</evidence>
<dbReference type="OMA" id="INESPEC"/>
<dbReference type="EMBL" id="CM010721">
    <property type="protein sequence ID" value="RZC69039.1"/>
    <property type="molecule type" value="Genomic_DNA"/>
</dbReference>
<reference evidence="9 10" key="1">
    <citation type="journal article" date="2018" name="Science">
        <title>The opium poppy genome and morphinan production.</title>
        <authorList>
            <person name="Guo L."/>
            <person name="Winzer T."/>
            <person name="Yang X."/>
            <person name="Li Y."/>
            <person name="Ning Z."/>
            <person name="He Z."/>
            <person name="Teodor R."/>
            <person name="Lu Y."/>
            <person name="Bowser T.A."/>
            <person name="Graham I.A."/>
            <person name="Ye K."/>
        </authorList>
    </citation>
    <scope>NUCLEOTIDE SEQUENCE [LARGE SCALE GENOMIC DNA]</scope>
    <source>
        <strain evidence="10">cv. HN1</strain>
        <tissue evidence="9">Leaves</tissue>
    </source>
</reference>
<evidence type="ECO:0000259" key="8">
    <source>
        <dbReference type="PROSITE" id="PS50811"/>
    </source>
</evidence>
<feature type="domain" description="WRKY" evidence="8">
    <location>
        <begin position="515"/>
        <end position="580"/>
    </location>
</feature>
<dbReference type="Pfam" id="PF03106">
    <property type="entry name" value="WRKY"/>
    <property type="match status" value="2"/>
</dbReference>
<dbReference type="FunFam" id="2.20.25.80:FF:000001">
    <property type="entry name" value="WRKY transcription factor 33"/>
    <property type="match status" value="1"/>
</dbReference>
<evidence type="ECO:0000256" key="6">
    <source>
        <dbReference type="ARBA" id="ARBA00023242"/>
    </source>
</evidence>
<dbReference type="GO" id="GO:0005634">
    <property type="term" value="C:nucleus"/>
    <property type="evidence" value="ECO:0007669"/>
    <property type="project" value="UniProtKB-SubCell"/>
</dbReference>
<dbReference type="AlphaFoldDB" id="A0A4Y7KAS9"/>
<dbReference type="Gene3D" id="2.20.25.80">
    <property type="entry name" value="WRKY domain"/>
    <property type="match status" value="2"/>
</dbReference>
<evidence type="ECO:0000256" key="5">
    <source>
        <dbReference type="ARBA" id="ARBA00023163"/>
    </source>
</evidence>
<evidence type="ECO:0000256" key="7">
    <source>
        <dbReference type="SAM" id="MobiDB-lite"/>
    </source>
</evidence>
<evidence type="ECO:0000256" key="3">
    <source>
        <dbReference type="ARBA" id="ARBA00023015"/>
    </source>
</evidence>
<sequence length="723" mass="78257">MAGGTDDHGAVLGDWAISNPSPRTFFSSIMSGDDFSSKSFLDVFDKKLTQGTSAVIKHKIGMNLEEEDGKEICSSGDLFSANMFSMQQSGPRGGGGGLAERMAARAGFNAPRLNTSKISSSEAQSPYLTIPPGLSPTTLLDSPVFLSNSLAQPSPTTGKFSFALNNSNNFKDNPFEDFDSSSFVFKPHAEPNSLYFPDGGTELTPASNPHESYAKNSVPVQSVQSLPARNLQADTFQFGNRTNLHQTFSQSFEKESSGNNIYSEPNETSSISGNLDNSSPPNDRQDGGEGERGNGDISTTTVGSGASSDDGYNWRKYGQKQVKGSEFPRSYFKCTHPNCQVKKKVERSQEGHITEIIYKGAHNHPKPSPHRRSGLGSSNPPSDTQHDLPENSAADCDSVWASSQRGCSLAVSDIKNDNLEIGSSPALSPEFCNPSTSIQAKDGSCFENADSLNISAVSNDEEEDDRGTHGSASLGYEGEGDESESKRRKIDACAMDMSGATRSIREPRVVVQTTSEVDILDDGYRWRKYGQKVVKGNPNPRSYYKCTNAGCTVRKHVERASHDLKSVITTYEGKHNHDVPASRNSSHVNSGLTNTASTGSGQTHIHRPEPTQIHENIGRFNGQASLNAFNLPGRQQLGPQSGYSFGINHPQGMQNHSMTSLGPGQGKLTSMGMHSYLEQQRQVSGLGFMMPKGEPIEELISEPSLNHPNGASLYQEIMNRLPR</sequence>
<keyword evidence="2" id="KW-0677">Repeat</keyword>
<dbReference type="GO" id="GO:0003700">
    <property type="term" value="F:DNA-binding transcription factor activity"/>
    <property type="evidence" value="ECO:0007669"/>
    <property type="project" value="InterPro"/>
</dbReference>
<gene>
    <name evidence="9" type="ORF">C5167_032129</name>
</gene>
<evidence type="ECO:0000256" key="4">
    <source>
        <dbReference type="ARBA" id="ARBA00023125"/>
    </source>
</evidence>
<dbReference type="PROSITE" id="PS50811">
    <property type="entry name" value="WRKY"/>
    <property type="match status" value="2"/>
</dbReference>
<keyword evidence="10" id="KW-1185">Reference proteome</keyword>
<dbReference type="OrthoDB" id="1923003at2759"/>
<name>A0A4Y7KAS9_PAPSO</name>
<keyword evidence="5" id="KW-0804">Transcription</keyword>
<organism evidence="9 10">
    <name type="scientific">Papaver somniferum</name>
    <name type="common">Opium poppy</name>
    <dbReference type="NCBI Taxonomy" id="3469"/>
    <lineage>
        <taxon>Eukaryota</taxon>
        <taxon>Viridiplantae</taxon>
        <taxon>Streptophyta</taxon>
        <taxon>Embryophyta</taxon>
        <taxon>Tracheophyta</taxon>
        <taxon>Spermatophyta</taxon>
        <taxon>Magnoliopsida</taxon>
        <taxon>Ranunculales</taxon>
        <taxon>Papaveraceae</taxon>
        <taxon>Papaveroideae</taxon>
        <taxon>Papaver</taxon>
    </lineage>
</organism>
<evidence type="ECO:0000313" key="9">
    <source>
        <dbReference type="EMBL" id="RZC69039.1"/>
    </source>
</evidence>
<keyword evidence="3" id="KW-0805">Transcription regulation</keyword>
<feature type="region of interest" description="Disordered" evidence="7">
    <location>
        <begin position="359"/>
        <end position="395"/>
    </location>
</feature>
<dbReference type="PANTHER" id="PTHR31221:SF338">
    <property type="entry name" value="OS08G0499300 PROTEIN"/>
    <property type="match status" value="1"/>
</dbReference>
<feature type="domain" description="WRKY" evidence="8">
    <location>
        <begin position="303"/>
        <end position="367"/>
    </location>
</feature>
<keyword evidence="4" id="KW-0238">DNA-binding</keyword>
<evidence type="ECO:0000256" key="2">
    <source>
        <dbReference type="ARBA" id="ARBA00022737"/>
    </source>
</evidence>
<keyword evidence="6" id="KW-0539">Nucleus</keyword>
<feature type="region of interest" description="Disordered" evidence="7">
    <location>
        <begin position="456"/>
        <end position="488"/>
    </location>
</feature>
<feature type="compositionally biased region" description="Basic residues" evidence="7">
    <location>
        <begin position="361"/>
        <end position="373"/>
    </location>
</feature>
<evidence type="ECO:0000256" key="1">
    <source>
        <dbReference type="ARBA" id="ARBA00004123"/>
    </source>
</evidence>
<comment type="subcellular location">
    <subcellularLocation>
        <location evidence="1">Nucleus</location>
    </subcellularLocation>
</comment>
<feature type="compositionally biased region" description="Basic and acidic residues" evidence="7">
    <location>
        <begin position="283"/>
        <end position="294"/>
    </location>
</feature>
<dbReference type="STRING" id="3469.A0A4Y7KAS9"/>
<dbReference type="GO" id="GO:0043565">
    <property type="term" value="F:sequence-specific DNA binding"/>
    <property type="evidence" value="ECO:0007669"/>
    <property type="project" value="InterPro"/>
</dbReference>
<dbReference type="SMART" id="SM00774">
    <property type="entry name" value="WRKY"/>
    <property type="match status" value="2"/>
</dbReference>
<dbReference type="Proteomes" id="UP000316621">
    <property type="component" value="Chromosome 7"/>
</dbReference>
<proteinExistence type="predicted"/>
<dbReference type="PANTHER" id="PTHR31221">
    <property type="entry name" value="WRKY TRANSCRIPTION FACTOR PROTEIN 1-RELATED"/>
    <property type="match status" value="1"/>
</dbReference>
<feature type="region of interest" description="Disordered" evidence="7">
    <location>
        <begin position="250"/>
        <end position="314"/>
    </location>
</feature>
<dbReference type="Gramene" id="RZC69039">
    <property type="protein sequence ID" value="RZC69039"/>
    <property type="gene ID" value="C5167_032129"/>
</dbReference>
<dbReference type="InterPro" id="IPR044810">
    <property type="entry name" value="WRKY_plant"/>
</dbReference>
<accession>A0A4Y7KAS9</accession>
<feature type="compositionally biased region" description="Polar residues" evidence="7">
    <location>
        <begin position="250"/>
        <end position="282"/>
    </location>
</feature>
<dbReference type="FunFam" id="2.20.25.80:FF:000006">
    <property type="entry name" value="WRKY transcription factor"/>
    <property type="match status" value="1"/>
</dbReference>
<dbReference type="InterPro" id="IPR003657">
    <property type="entry name" value="WRKY_dom"/>
</dbReference>
<feature type="compositionally biased region" description="Polar residues" evidence="7">
    <location>
        <begin position="296"/>
        <end position="307"/>
    </location>
</feature>